<comment type="function">
    <text evidence="14 16">Catalyzes the conversion of dethiobiotin (DTB) to biotin by the insertion of a sulfur atom into dethiobiotin via a radical-based mechanism.</text>
</comment>
<dbReference type="UniPathway" id="UPA00078">
    <property type="reaction ID" value="UER00162"/>
</dbReference>
<evidence type="ECO:0000256" key="11">
    <source>
        <dbReference type="ARBA" id="ARBA00023004"/>
    </source>
</evidence>
<evidence type="ECO:0000256" key="8">
    <source>
        <dbReference type="ARBA" id="ARBA00022714"/>
    </source>
</evidence>
<dbReference type="PANTHER" id="PTHR22976">
    <property type="entry name" value="BIOTIN SYNTHASE"/>
    <property type="match status" value="1"/>
</dbReference>
<dbReference type="EMBL" id="KM108057">
    <property type="protein sequence ID" value="AIZ03716.1"/>
    <property type="molecule type" value="Genomic_DNA"/>
</dbReference>
<evidence type="ECO:0000256" key="4">
    <source>
        <dbReference type="ARBA" id="ARBA00012236"/>
    </source>
</evidence>
<keyword evidence="8 16" id="KW-0001">2Fe-2S</keyword>
<feature type="binding site" evidence="16 17">
    <location>
        <position position="76"/>
    </location>
    <ligand>
        <name>[4Fe-4S] cluster</name>
        <dbReference type="ChEBI" id="CHEBI:49883"/>
        <note>4Fe-4S-S-AdoMet</note>
    </ligand>
</feature>
<keyword evidence="9 16" id="KW-0479">Metal-binding</keyword>
<dbReference type="RefSeq" id="WP_217819606.1">
    <property type="nucleotide sequence ID" value="NZ_JAHHUR010000006.1"/>
</dbReference>
<dbReference type="InterPro" id="IPR058240">
    <property type="entry name" value="rSAM_sf"/>
</dbReference>
<evidence type="ECO:0000256" key="1">
    <source>
        <dbReference type="ARBA" id="ARBA00004942"/>
    </source>
</evidence>
<evidence type="ECO:0000256" key="15">
    <source>
        <dbReference type="ARBA" id="ARBA00070199"/>
    </source>
</evidence>
<comment type="caution">
    <text evidence="16">Lacks conserved residue(s) required for the propagation of feature annotation.</text>
</comment>
<organism evidence="19">
    <name type="scientific">Clostridium tyrobutyricum</name>
    <dbReference type="NCBI Taxonomy" id="1519"/>
    <lineage>
        <taxon>Bacteria</taxon>
        <taxon>Bacillati</taxon>
        <taxon>Bacillota</taxon>
        <taxon>Clostridia</taxon>
        <taxon>Eubacteriales</taxon>
        <taxon>Clostridiaceae</taxon>
        <taxon>Clostridium</taxon>
    </lineage>
</organism>
<evidence type="ECO:0000256" key="2">
    <source>
        <dbReference type="ARBA" id="ARBA00010765"/>
    </source>
</evidence>
<accession>A0A0A7HIR5</accession>
<dbReference type="SUPFAM" id="SSF102114">
    <property type="entry name" value="Radical SAM enzymes"/>
    <property type="match status" value="1"/>
</dbReference>
<evidence type="ECO:0000256" key="9">
    <source>
        <dbReference type="ARBA" id="ARBA00022723"/>
    </source>
</evidence>
<dbReference type="CDD" id="cd01335">
    <property type="entry name" value="Radical_SAM"/>
    <property type="match status" value="1"/>
</dbReference>
<evidence type="ECO:0000256" key="10">
    <source>
        <dbReference type="ARBA" id="ARBA00022756"/>
    </source>
</evidence>
<comment type="cofactor">
    <cofactor evidence="17">
        <name>[2Fe-2S] cluster</name>
        <dbReference type="ChEBI" id="CHEBI:190135"/>
    </cofactor>
    <text evidence="17">Binds 1 [2Fe-2S] cluster. The cluster is coordinated with 3 cysteines and 1 arginine.</text>
</comment>
<comment type="pathway">
    <text evidence="1 16">Cofactor biosynthesis; biotin biosynthesis; biotin from 7,8-diaminononanoate: step 2/2.</text>
</comment>
<dbReference type="Gene3D" id="3.20.20.70">
    <property type="entry name" value="Aldolase class I"/>
    <property type="match status" value="1"/>
</dbReference>
<gene>
    <name evidence="16 19" type="primary">bioB</name>
    <name evidence="19" type="ORF">CTB_16140</name>
</gene>
<reference evidence="19" key="1">
    <citation type="submission" date="2014-07" db="EMBL/GenBank/DDBJ databases">
        <title>Clostridium tyrobutyricum BAS7.</title>
        <authorList>
            <person name="Kim S."/>
            <person name="Choi O."/>
            <person name="Woo H.M."/>
            <person name="Sang B.-I."/>
            <person name="Um Y."/>
        </authorList>
    </citation>
    <scope>NUCLEOTIDE SEQUENCE</scope>
    <source>
        <strain evidence="19">BAS7</strain>
    </source>
</reference>
<feature type="domain" description="Radical SAM core" evidence="18">
    <location>
        <begin position="51"/>
        <end position="282"/>
    </location>
</feature>
<feature type="binding site" evidence="16 17">
    <location>
        <position position="277"/>
    </location>
    <ligand>
        <name>[2Fe-2S] cluster</name>
        <dbReference type="ChEBI" id="CHEBI:190135"/>
    </ligand>
</feature>
<evidence type="ECO:0000313" key="19">
    <source>
        <dbReference type="EMBL" id="AIZ03716.1"/>
    </source>
</evidence>
<keyword evidence="11 16" id="KW-0408">Iron</keyword>
<keyword evidence="12 16" id="KW-0411">Iron-sulfur</keyword>
<dbReference type="InterPro" id="IPR010722">
    <property type="entry name" value="BATS_dom"/>
</dbReference>
<dbReference type="InterPro" id="IPR006638">
    <property type="entry name" value="Elp3/MiaA/NifB-like_rSAM"/>
</dbReference>
<evidence type="ECO:0000256" key="12">
    <source>
        <dbReference type="ARBA" id="ARBA00023014"/>
    </source>
</evidence>
<dbReference type="SMART" id="SM00729">
    <property type="entry name" value="Elp3"/>
    <property type="match status" value="1"/>
</dbReference>
<protein>
    <recommendedName>
        <fullName evidence="15 16">Biotin synthase</fullName>
        <ecNumber evidence="4 16">2.8.1.6</ecNumber>
    </recommendedName>
</protein>
<dbReference type="SFLD" id="SFLDS00029">
    <property type="entry name" value="Radical_SAM"/>
    <property type="match status" value="1"/>
</dbReference>
<dbReference type="SFLD" id="SFLDG01278">
    <property type="entry name" value="biotin_synthase_like"/>
    <property type="match status" value="1"/>
</dbReference>
<dbReference type="Pfam" id="PF06968">
    <property type="entry name" value="BATS"/>
    <property type="match status" value="1"/>
</dbReference>
<evidence type="ECO:0000256" key="7">
    <source>
        <dbReference type="ARBA" id="ARBA00022691"/>
    </source>
</evidence>
<dbReference type="GO" id="GO:0051537">
    <property type="term" value="F:2 iron, 2 sulfur cluster binding"/>
    <property type="evidence" value="ECO:0007669"/>
    <property type="project" value="UniProtKB-KW"/>
</dbReference>
<keyword evidence="5 16" id="KW-0004">4Fe-4S</keyword>
<dbReference type="NCBIfam" id="TIGR00433">
    <property type="entry name" value="bioB"/>
    <property type="match status" value="1"/>
</dbReference>
<dbReference type="EC" id="2.8.1.6" evidence="4 16"/>
<dbReference type="InterPro" id="IPR007197">
    <property type="entry name" value="rSAM"/>
</dbReference>
<dbReference type="FunFam" id="3.20.20.70:FF:000026">
    <property type="entry name" value="Biotin synthase"/>
    <property type="match status" value="1"/>
</dbReference>
<comment type="cofactor">
    <cofactor evidence="16">
        <name>[2Fe-2S] cluster</name>
        <dbReference type="ChEBI" id="CHEBI:190135"/>
    </cofactor>
    <text evidence="16">Binds 1 [2Fe-2S] cluster. The cluster is coordinated with 3 cysteines and 1 arginine.</text>
</comment>
<dbReference type="GO" id="GO:0009102">
    <property type="term" value="P:biotin biosynthetic process"/>
    <property type="evidence" value="ECO:0007669"/>
    <property type="project" value="UniProtKB-UniRule"/>
</dbReference>
<dbReference type="HAMAP" id="MF_01694">
    <property type="entry name" value="BioB"/>
    <property type="match status" value="1"/>
</dbReference>
<keyword evidence="7 16" id="KW-0949">S-adenosyl-L-methionine</keyword>
<name>A0A0A7HIR5_CLOTY</name>
<dbReference type="GO" id="GO:0004076">
    <property type="term" value="F:biotin synthase activity"/>
    <property type="evidence" value="ECO:0007669"/>
    <property type="project" value="UniProtKB-UniRule"/>
</dbReference>
<comment type="subunit">
    <text evidence="3 16">Homodimer.</text>
</comment>
<dbReference type="PANTHER" id="PTHR22976:SF2">
    <property type="entry name" value="BIOTIN SYNTHASE, MITOCHONDRIAL"/>
    <property type="match status" value="1"/>
</dbReference>
<feature type="binding site" evidence="16 17">
    <location>
        <position position="73"/>
    </location>
    <ligand>
        <name>[4Fe-4S] cluster</name>
        <dbReference type="ChEBI" id="CHEBI:49883"/>
        <note>4Fe-4S-S-AdoMet</note>
    </ligand>
</feature>
<dbReference type="InterPro" id="IPR002684">
    <property type="entry name" value="Biotin_synth/BioAB"/>
</dbReference>
<dbReference type="GO" id="GO:0051539">
    <property type="term" value="F:4 iron, 4 sulfur cluster binding"/>
    <property type="evidence" value="ECO:0007669"/>
    <property type="project" value="UniProtKB-KW"/>
</dbReference>
<keyword evidence="10 16" id="KW-0093">Biotin biosynthesis</keyword>
<evidence type="ECO:0000256" key="17">
    <source>
        <dbReference type="PIRSR" id="PIRSR001619-1"/>
    </source>
</evidence>
<comment type="similarity">
    <text evidence="2 16">Belongs to the radical SAM superfamily. Biotin synthase family.</text>
</comment>
<sequence>MNELWNDILKIGQSILQGGNSTYEDALMLGDANDSDTILLCSFANKIREKYNGNNVDLCSVINAKSGNCSEDCAFCAQSSRHHTTAKCYPMIDEDEIVETAIRREKAGAKHCDICTSGLGYTGQEKNFKIIINAFKRMKKETNLKLCACLGTLTIDAAEQLKDAGVERYNHNLETARSFFTNIVSTHGYDERIQTIRYAKKVGMEVCSGMIIGMGESMDQRIEHGFLLKELDVDAVPINILNPVKGTRLEGLKPLSPMEIIKTFAIMRFIMPDKNLRFAGGREKNLKSLQSLGFISGINGMLIGDYLTTDGQGVNKDFDMLKDLNLQY</sequence>
<dbReference type="GO" id="GO:0005506">
    <property type="term" value="F:iron ion binding"/>
    <property type="evidence" value="ECO:0007669"/>
    <property type="project" value="UniProtKB-UniRule"/>
</dbReference>
<dbReference type="PIRSF" id="PIRSF001619">
    <property type="entry name" value="Biotin_synth"/>
    <property type="match status" value="1"/>
</dbReference>
<dbReference type="InterPro" id="IPR013785">
    <property type="entry name" value="Aldolase_TIM"/>
</dbReference>
<evidence type="ECO:0000256" key="3">
    <source>
        <dbReference type="ARBA" id="ARBA00011738"/>
    </source>
</evidence>
<comment type="cofactor">
    <cofactor evidence="16 17">
        <name>[4Fe-4S] cluster</name>
        <dbReference type="ChEBI" id="CHEBI:49883"/>
    </cofactor>
    <text evidence="16 17">Binds 1 [4Fe-4S] cluster. The cluster is coordinated with 3 cysteines and an exchangeable S-adenosyl-L-methionine.</text>
</comment>
<feature type="binding site" evidence="16 17">
    <location>
        <position position="69"/>
    </location>
    <ligand>
        <name>[4Fe-4S] cluster</name>
        <dbReference type="ChEBI" id="CHEBI:49883"/>
        <note>4Fe-4S-S-AdoMet</note>
    </ligand>
</feature>
<dbReference type="SFLD" id="SFLDG01060">
    <property type="entry name" value="BATS_domain_containing"/>
    <property type="match status" value="1"/>
</dbReference>
<comment type="catalytic activity">
    <reaction evidence="13 16">
        <text>(4R,5S)-dethiobiotin + (sulfur carrier)-SH + 2 reduced [2Fe-2S]-[ferredoxin] + 2 S-adenosyl-L-methionine = (sulfur carrier)-H + biotin + 2 5'-deoxyadenosine + 2 L-methionine + 2 oxidized [2Fe-2S]-[ferredoxin]</text>
        <dbReference type="Rhea" id="RHEA:22060"/>
        <dbReference type="Rhea" id="RHEA-COMP:10000"/>
        <dbReference type="Rhea" id="RHEA-COMP:10001"/>
        <dbReference type="Rhea" id="RHEA-COMP:14737"/>
        <dbReference type="Rhea" id="RHEA-COMP:14739"/>
        <dbReference type="ChEBI" id="CHEBI:17319"/>
        <dbReference type="ChEBI" id="CHEBI:29917"/>
        <dbReference type="ChEBI" id="CHEBI:33737"/>
        <dbReference type="ChEBI" id="CHEBI:33738"/>
        <dbReference type="ChEBI" id="CHEBI:57586"/>
        <dbReference type="ChEBI" id="CHEBI:57844"/>
        <dbReference type="ChEBI" id="CHEBI:59789"/>
        <dbReference type="ChEBI" id="CHEBI:64428"/>
        <dbReference type="ChEBI" id="CHEBI:149473"/>
        <dbReference type="EC" id="2.8.1.6"/>
    </reaction>
</comment>
<feature type="binding site" evidence="16 17">
    <location>
        <position position="207"/>
    </location>
    <ligand>
        <name>[2Fe-2S] cluster</name>
        <dbReference type="ChEBI" id="CHEBI:190135"/>
    </ligand>
</feature>
<evidence type="ECO:0000259" key="18">
    <source>
        <dbReference type="PROSITE" id="PS51918"/>
    </source>
</evidence>
<evidence type="ECO:0000256" key="16">
    <source>
        <dbReference type="HAMAP-Rule" id="MF_01694"/>
    </source>
</evidence>
<proteinExistence type="inferred from homology"/>
<evidence type="ECO:0000256" key="6">
    <source>
        <dbReference type="ARBA" id="ARBA00022679"/>
    </source>
</evidence>
<keyword evidence="6 16" id="KW-0808">Transferase</keyword>
<dbReference type="AlphaFoldDB" id="A0A0A7HIR5"/>
<dbReference type="InterPro" id="IPR024177">
    <property type="entry name" value="Biotin_synthase"/>
</dbReference>
<dbReference type="SMART" id="SM00876">
    <property type="entry name" value="BATS"/>
    <property type="match status" value="1"/>
</dbReference>
<dbReference type="PROSITE" id="PS51918">
    <property type="entry name" value="RADICAL_SAM"/>
    <property type="match status" value="1"/>
</dbReference>
<evidence type="ECO:0000256" key="5">
    <source>
        <dbReference type="ARBA" id="ARBA00022485"/>
    </source>
</evidence>
<feature type="binding site" evidence="17">
    <location>
        <position position="112"/>
    </location>
    <ligand>
        <name>[2Fe-2S] cluster</name>
        <dbReference type="ChEBI" id="CHEBI:190135"/>
    </ligand>
</feature>
<evidence type="ECO:0000256" key="13">
    <source>
        <dbReference type="ARBA" id="ARBA00051157"/>
    </source>
</evidence>
<dbReference type="Pfam" id="PF04055">
    <property type="entry name" value="Radical_SAM"/>
    <property type="match status" value="1"/>
</dbReference>
<evidence type="ECO:0000256" key="14">
    <source>
        <dbReference type="ARBA" id="ARBA00057568"/>
    </source>
</evidence>
<feature type="binding site" evidence="16 17">
    <location>
        <position position="147"/>
    </location>
    <ligand>
        <name>[2Fe-2S] cluster</name>
        <dbReference type="ChEBI" id="CHEBI:190135"/>
    </ligand>
</feature>